<dbReference type="EMBL" id="CDOD01000001">
    <property type="protein sequence ID" value="CEN32350.1"/>
    <property type="molecule type" value="Genomic_DNA"/>
</dbReference>
<dbReference type="InterPro" id="IPR036942">
    <property type="entry name" value="Beta-barrel_TonB_sf"/>
</dbReference>
<dbReference type="Gene3D" id="2.170.130.10">
    <property type="entry name" value="TonB-dependent receptor, plug domain"/>
    <property type="match status" value="1"/>
</dbReference>
<dbReference type="NCBIfam" id="TIGR04057">
    <property type="entry name" value="SusC_RagA_signa"/>
    <property type="match status" value="1"/>
</dbReference>
<dbReference type="PROSITE" id="PS52016">
    <property type="entry name" value="TONB_DEPENDENT_REC_3"/>
    <property type="match status" value="1"/>
</dbReference>
<comment type="similarity">
    <text evidence="7">Belongs to the TonB-dependent receptor family.</text>
</comment>
<dbReference type="SUPFAM" id="SSF56935">
    <property type="entry name" value="Porins"/>
    <property type="match status" value="1"/>
</dbReference>
<dbReference type="InterPro" id="IPR039426">
    <property type="entry name" value="TonB-dep_rcpt-like"/>
</dbReference>
<keyword evidence="11" id="KW-1185">Reference proteome</keyword>
<feature type="signal peptide" evidence="8">
    <location>
        <begin position="1"/>
        <end position="23"/>
    </location>
</feature>
<dbReference type="InterPro" id="IPR008969">
    <property type="entry name" value="CarboxyPept-like_regulatory"/>
</dbReference>
<reference evidence="11" key="1">
    <citation type="submission" date="2015-01" db="EMBL/GenBank/DDBJ databases">
        <authorList>
            <person name="MANFREDI Pablo"/>
        </authorList>
    </citation>
    <scope>NUCLEOTIDE SEQUENCE [LARGE SCALE GENOMIC DNA]</scope>
    <source>
        <strain evidence="11">Ccyn2B</strain>
    </source>
</reference>
<feature type="domain" description="TonB-dependent receptor plug" evidence="9">
    <location>
        <begin position="118"/>
        <end position="221"/>
    </location>
</feature>
<feature type="chain" id="PRO_5002115519" evidence="8">
    <location>
        <begin position="24"/>
        <end position="1091"/>
    </location>
</feature>
<organism evidence="10 11">
    <name type="scientific">Capnocytophaga cynodegmi</name>
    <dbReference type="NCBI Taxonomy" id="28189"/>
    <lineage>
        <taxon>Bacteria</taxon>
        <taxon>Pseudomonadati</taxon>
        <taxon>Bacteroidota</taxon>
        <taxon>Flavobacteriia</taxon>
        <taxon>Flavobacteriales</taxon>
        <taxon>Flavobacteriaceae</taxon>
        <taxon>Capnocytophaga</taxon>
    </lineage>
</organism>
<accession>A0A0B7GYX5</accession>
<evidence type="ECO:0000313" key="10">
    <source>
        <dbReference type="EMBL" id="CEN32350.1"/>
    </source>
</evidence>
<evidence type="ECO:0000256" key="7">
    <source>
        <dbReference type="PROSITE-ProRule" id="PRU01360"/>
    </source>
</evidence>
<evidence type="ECO:0000256" key="1">
    <source>
        <dbReference type="ARBA" id="ARBA00004571"/>
    </source>
</evidence>
<dbReference type="InterPro" id="IPR023996">
    <property type="entry name" value="TonB-dep_OMP_SusC/RagA"/>
</dbReference>
<dbReference type="RefSeq" id="WP_041989425.1">
    <property type="nucleotide sequence ID" value="NZ_CDOD01000001.1"/>
</dbReference>
<evidence type="ECO:0000256" key="2">
    <source>
        <dbReference type="ARBA" id="ARBA00022448"/>
    </source>
</evidence>
<dbReference type="Pfam" id="PF13715">
    <property type="entry name" value="CarbopepD_reg_2"/>
    <property type="match status" value="1"/>
</dbReference>
<dbReference type="GO" id="GO:0009279">
    <property type="term" value="C:cell outer membrane"/>
    <property type="evidence" value="ECO:0007669"/>
    <property type="project" value="UniProtKB-SubCell"/>
</dbReference>
<keyword evidence="2 7" id="KW-0813">Transport</keyword>
<dbReference type="Proteomes" id="UP000038055">
    <property type="component" value="Unassembled WGS sequence"/>
</dbReference>
<dbReference type="InterPro" id="IPR012910">
    <property type="entry name" value="Plug_dom"/>
</dbReference>
<evidence type="ECO:0000256" key="3">
    <source>
        <dbReference type="ARBA" id="ARBA00022452"/>
    </source>
</evidence>
<dbReference type="SUPFAM" id="SSF49464">
    <property type="entry name" value="Carboxypeptidase regulatory domain-like"/>
    <property type="match status" value="1"/>
</dbReference>
<evidence type="ECO:0000256" key="5">
    <source>
        <dbReference type="ARBA" id="ARBA00023136"/>
    </source>
</evidence>
<dbReference type="FunFam" id="2.170.130.10:FF:000003">
    <property type="entry name" value="SusC/RagA family TonB-linked outer membrane protein"/>
    <property type="match status" value="1"/>
</dbReference>
<evidence type="ECO:0000256" key="6">
    <source>
        <dbReference type="ARBA" id="ARBA00023237"/>
    </source>
</evidence>
<keyword evidence="6 7" id="KW-0998">Cell outer membrane</keyword>
<evidence type="ECO:0000256" key="8">
    <source>
        <dbReference type="SAM" id="SignalP"/>
    </source>
</evidence>
<evidence type="ECO:0000259" key="9">
    <source>
        <dbReference type="Pfam" id="PF07715"/>
    </source>
</evidence>
<sequence length="1091" mass="121657">MKEKLLKKILIFSLSFFFGGLMAQEIEVSGTVTSASDKMPLLGVSVVVKGTTRGVATDFDGNFTIQAKDGEILQFTSIGFKTLERKVTGSVMNVALEEEASQLDEVVVTGYGTQSRNTLATSVSKLDTKTLESAPRANVATALQGSVAGLRVTPATGKPGATPDIQLRGGTDFNGSGSPLILVDGVPSSFYALNSDDIESIEVLKDAASTAIYGARAANGVVLVTTKKGKLGRSNITFRTKYTLNKRRKLPEYLNARDYIYWNRKAIQNVQSYGVTNFNPFLTGAHSMGIGNNTTSSTYTTMELTPANAYLLNYPEWQQMQDPIDPNRTLIFQDNNMSELIFQYSDAKDYSISFDGGNERGSYYLGLGYLDDTGLVLGSNFKRYSGTLNASYKLTDKFKISSNVIYAQTNRRGSFREALNSYDNEDDYFIFQRFAGQAPTSRIYNTNVDGSSSSEYNPGTNSGFGNPLYYQDKFLRDDLEQRISASVQFDLELAKNLNLMARGSHFAVHNNVETFRKAYINSGALVTNRLAKTNYDRTIRNQGTVTLNYKDKFAEKHNINMLFGGEFFKEMTFNSNATTENSPTDLIRTLNVGAASSGIPSSYRKDYTIISGFGQLNYDYDNRYLVGLTFRYDGTSKLRDNKYGFFPGASIGWNVHNESFFADSKVSQVVSRLKPRISYGVNGNIDALTLTIDNKKTYYWLLGQYGVQDPYNGRKGYVNTSIPVYYLKWERATTLNFGLDLGLFNNRVNLLADYFIRDVYDKLADQRIPISTGFSSVKINSGTLRNQGIELEANVRIIDTENMKWNFGANFTRIRNYVRELPYNGNDNNRIGGEEIFDPETGKVIFIGGRQEGQRVGDDLVIGYLDEGVYQTQEQLDQHKGRKVQFHAGTIPAGQRGTPILGDTRWKDVNGDNIIDSKDRVALGRTTPSYMGGFSTDFSYKNFSIYVKTDYAVGHLVHNAVRSRGISQVQGNQNWTSEIKDTWTPENPTATIPRFDFTDPRGNHKAVGGQATSSSRYWEKGDYLAIREVTLGYNLSGNAIGNYFKDVRFFLTGANLAYFTKYTGYLPEKGGWDSGRFPLARTFTFGVNATF</sequence>
<evidence type="ECO:0000313" key="11">
    <source>
        <dbReference type="Proteomes" id="UP000038055"/>
    </source>
</evidence>
<keyword evidence="5 7" id="KW-0472">Membrane</keyword>
<dbReference type="Gene3D" id="2.40.170.20">
    <property type="entry name" value="TonB-dependent receptor, beta-barrel domain"/>
    <property type="match status" value="1"/>
</dbReference>
<keyword evidence="8" id="KW-0732">Signal</keyword>
<keyword evidence="4 7" id="KW-0812">Transmembrane</keyword>
<dbReference type="InterPro" id="IPR023997">
    <property type="entry name" value="TonB-dep_OMP_SusC/RagA_CS"/>
</dbReference>
<keyword evidence="3 7" id="KW-1134">Transmembrane beta strand</keyword>
<protein>
    <submittedName>
        <fullName evidence="10">TonB-linked outer membrane protein, SusC/RagA family</fullName>
    </submittedName>
</protein>
<dbReference type="Pfam" id="PF07715">
    <property type="entry name" value="Plug"/>
    <property type="match status" value="1"/>
</dbReference>
<gene>
    <name evidence="10" type="ORF">CCYN2B_10005</name>
</gene>
<dbReference type="AlphaFoldDB" id="A0A0B7GYX5"/>
<proteinExistence type="inferred from homology"/>
<evidence type="ECO:0000256" key="4">
    <source>
        <dbReference type="ARBA" id="ARBA00022692"/>
    </source>
</evidence>
<dbReference type="NCBIfam" id="TIGR04056">
    <property type="entry name" value="OMP_RagA_SusC"/>
    <property type="match status" value="1"/>
</dbReference>
<name>A0A0B7GYX5_9FLAO</name>
<comment type="subcellular location">
    <subcellularLocation>
        <location evidence="1 7">Cell outer membrane</location>
        <topology evidence="1 7">Multi-pass membrane protein</topology>
    </subcellularLocation>
</comment>
<dbReference type="InterPro" id="IPR037066">
    <property type="entry name" value="Plug_dom_sf"/>
</dbReference>
<dbReference type="Gene3D" id="2.60.40.1120">
    <property type="entry name" value="Carboxypeptidase-like, regulatory domain"/>
    <property type="match status" value="1"/>
</dbReference>